<dbReference type="EMBL" id="VJZC01000087">
    <property type="protein sequence ID" value="MPY58506.1"/>
    <property type="molecule type" value="Genomic_DNA"/>
</dbReference>
<dbReference type="InterPro" id="IPR011010">
    <property type="entry name" value="DNA_brk_join_enz"/>
</dbReference>
<name>A0A5N8XHG2_9ACTN</name>
<dbReference type="InterPro" id="IPR050090">
    <property type="entry name" value="Tyrosine_recombinase_XerCD"/>
</dbReference>
<evidence type="ECO:0000256" key="1">
    <source>
        <dbReference type="ARBA" id="ARBA00008857"/>
    </source>
</evidence>
<proteinExistence type="inferred from homology"/>
<keyword evidence="6" id="KW-1185">Reference proteome</keyword>
<dbReference type="InterPro" id="IPR010998">
    <property type="entry name" value="Integrase_recombinase_N"/>
</dbReference>
<dbReference type="PANTHER" id="PTHR30349:SF64">
    <property type="entry name" value="PROPHAGE INTEGRASE INTD-RELATED"/>
    <property type="match status" value="1"/>
</dbReference>
<evidence type="ECO:0000259" key="4">
    <source>
        <dbReference type="PROSITE" id="PS51898"/>
    </source>
</evidence>
<accession>A0A5N8XHG2</accession>
<organism evidence="5 6">
    <name type="scientific">Streptomyces spongiae</name>
    <dbReference type="NCBI Taxonomy" id="565072"/>
    <lineage>
        <taxon>Bacteria</taxon>
        <taxon>Bacillati</taxon>
        <taxon>Actinomycetota</taxon>
        <taxon>Actinomycetes</taxon>
        <taxon>Kitasatosporales</taxon>
        <taxon>Streptomycetaceae</taxon>
        <taxon>Streptomyces</taxon>
    </lineage>
</organism>
<dbReference type="PANTHER" id="PTHR30349">
    <property type="entry name" value="PHAGE INTEGRASE-RELATED"/>
    <property type="match status" value="1"/>
</dbReference>
<dbReference type="Gene3D" id="1.10.443.10">
    <property type="entry name" value="Intergrase catalytic core"/>
    <property type="match status" value="1"/>
</dbReference>
<reference evidence="5 6" key="1">
    <citation type="submission" date="2019-07" db="EMBL/GenBank/DDBJ databases">
        <title>New species of Amycolatopsis and Streptomyces.</title>
        <authorList>
            <person name="Duangmal K."/>
            <person name="Teo W.F.A."/>
            <person name="Lipun K."/>
        </authorList>
    </citation>
    <scope>NUCLEOTIDE SEQUENCE [LARGE SCALE GENOMIC DNA]</scope>
    <source>
        <strain evidence="5 6">NBRC 106415</strain>
    </source>
</reference>
<dbReference type="InterPro" id="IPR002104">
    <property type="entry name" value="Integrase_catalytic"/>
</dbReference>
<dbReference type="AlphaFoldDB" id="A0A5N8XHG2"/>
<dbReference type="InterPro" id="IPR013762">
    <property type="entry name" value="Integrase-like_cat_sf"/>
</dbReference>
<gene>
    <name evidence="5" type="ORF">FNH08_15405</name>
</gene>
<comment type="caution">
    <text evidence="5">The sequence shown here is derived from an EMBL/GenBank/DDBJ whole genome shotgun (WGS) entry which is preliminary data.</text>
</comment>
<dbReference type="GO" id="GO:0015074">
    <property type="term" value="P:DNA integration"/>
    <property type="evidence" value="ECO:0007669"/>
    <property type="project" value="InterPro"/>
</dbReference>
<protein>
    <submittedName>
        <fullName evidence="5">Site-specific integrase</fullName>
    </submittedName>
</protein>
<dbReference type="Gene3D" id="1.10.150.130">
    <property type="match status" value="1"/>
</dbReference>
<dbReference type="Proteomes" id="UP000400924">
    <property type="component" value="Unassembled WGS sequence"/>
</dbReference>
<dbReference type="GO" id="GO:0003677">
    <property type="term" value="F:DNA binding"/>
    <property type="evidence" value="ECO:0007669"/>
    <property type="project" value="UniProtKB-KW"/>
</dbReference>
<evidence type="ECO:0000313" key="6">
    <source>
        <dbReference type="Proteomes" id="UP000400924"/>
    </source>
</evidence>
<keyword evidence="3" id="KW-0233">DNA recombination</keyword>
<keyword evidence="2" id="KW-0238">DNA-binding</keyword>
<feature type="domain" description="Tyr recombinase" evidence="4">
    <location>
        <begin position="240"/>
        <end position="454"/>
    </location>
</feature>
<sequence>MLTYDVQIWGIRKRPNRAAAYQLRWRVGPRPFSKSYKIKAQADGRRSELLTALRNREQFDTETGLPTSDLQALNSTTWYAHTRAYAEMKWPGASAKHRASISDALATITPKLVKDHRGAPAPKVLRLALYSWVYRFVLGDDGTLKPRLDVEEPPADIMAALDWIGRKSVDMTDLNTPSVVRTALDALKVKQDGTAAAENTVNRKRTVFSNCLRYAVERELLTALPLDKVDWTPPETDDEIDFRFVPGPKLAKSLIDAVGDQGERGRHLMAFFGCLYYAANRPGEAASLREGDFTLPEEGWGEVLLATSTPRVGSGWTDTGESFDTRGLKKRARKATRQVPIPPVLVRLIREHIKEFGTAEDGRLFRAAQGGHLLSKEYGEVWKAARLAVLTESDAASSLADVPYSLRHAGVSLWLESGVSPAEVARRAGHSIAVLFRFYAKAIRRNQHHANQQIERALEGSEKTEDG</sequence>
<dbReference type="SUPFAM" id="SSF56349">
    <property type="entry name" value="DNA breaking-rejoining enzymes"/>
    <property type="match status" value="1"/>
</dbReference>
<dbReference type="PROSITE" id="PS51898">
    <property type="entry name" value="TYR_RECOMBINASE"/>
    <property type="match status" value="1"/>
</dbReference>
<evidence type="ECO:0000313" key="5">
    <source>
        <dbReference type="EMBL" id="MPY58506.1"/>
    </source>
</evidence>
<evidence type="ECO:0000256" key="3">
    <source>
        <dbReference type="ARBA" id="ARBA00023172"/>
    </source>
</evidence>
<dbReference type="RefSeq" id="WP_322724566.1">
    <property type="nucleotide sequence ID" value="NZ_VJZC01000087.1"/>
</dbReference>
<comment type="similarity">
    <text evidence="1">Belongs to the 'phage' integrase family.</text>
</comment>
<evidence type="ECO:0000256" key="2">
    <source>
        <dbReference type="ARBA" id="ARBA00023125"/>
    </source>
</evidence>
<dbReference type="GO" id="GO:0006310">
    <property type="term" value="P:DNA recombination"/>
    <property type="evidence" value="ECO:0007669"/>
    <property type="project" value="UniProtKB-KW"/>
</dbReference>